<organism evidence="2 3">
    <name type="scientific">Actinophytocola glycyrrhizae</name>
    <dbReference type="NCBI Taxonomy" id="2044873"/>
    <lineage>
        <taxon>Bacteria</taxon>
        <taxon>Bacillati</taxon>
        <taxon>Actinomycetota</taxon>
        <taxon>Actinomycetes</taxon>
        <taxon>Pseudonocardiales</taxon>
        <taxon>Pseudonocardiaceae</taxon>
    </lineage>
</organism>
<name>A0ABV9S120_9PSEU</name>
<keyword evidence="3" id="KW-1185">Reference proteome</keyword>
<evidence type="ECO:0000313" key="3">
    <source>
        <dbReference type="Proteomes" id="UP001595859"/>
    </source>
</evidence>
<accession>A0ABV9S120</accession>
<dbReference type="RefSeq" id="WP_378056539.1">
    <property type="nucleotide sequence ID" value="NZ_JBHSIS010000006.1"/>
</dbReference>
<protein>
    <submittedName>
        <fullName evidence="2">Uncharacterized protein</fullName>
    </submittedName>
</protein>
<proteinExistence type="predicted"/>
<gene>
    <name evidence="2" type="ORF">ACFPCV_13945</name>
</gene>
<evidence type="ECO:0000313" key="2">
    <source>
        <dbReference type="EMBL" id="MFC4854608.1"/>
    </source>
</evidence>
<feature type="region of interest" description="Disordered" evidence="1">
    <location>
        <begin position="198"/>
        <end position="218"/>
    </location>
</feature>
<dbReference type="EMBL" id="JBHSIS010000006">
    <property type="protein sequence ID" value="MFC4854608.1"/>
    <property type="molecule type" value="Genomic_DNA"/>
</dbReference>
<dbReference type="Proteomes" id="UP001595859">
    <property type="component" value="Unassembled WGS sequence"/>
</dbReference>
<evidence type="ECO:0000256" key="1">
    <source>
        <dbReference type="SAM" id="MobiDB-lite"/>
    </source>
</evidence>
<sequence length="218" mass="23046">MTIPTGPHSCLLLAAPDRPAFEPGVAVRVGGHSDLLTRYGQAPVTIGGAKAYEYSATDTLSMCRVVIPVSAARSVELSYQESVVADVCPLVPRHAEAAVAKLRAPDSVAMAPASRPFGAWDGCSLMAELLGQDAGKYRYKPAGLRDPFAGCHTTLVDGGETGPRLRIHYGEAPRLIRETRRIADRTVGLTRVGEDCLATWDNGPSGNRKPGSPPPSSN</sequence>
<reference evidence="3" key="1">
    <citation type="journal article" date="2019" name="Int. J. Syst. Evol. Microbiol.">
        <title>The Global Catalogue of Microorganisms (GCM) 10K type strain sequencing project: providing services to taxonomists for standard genome sequencing and annotation.</title>
        <authorList>
            <consortium name="The Broad Institute Genomics Platform"/>
            <consortium name="The Broad Institute Genome Sequencing Center for Infectious Disease"/>
            <person name="Wu L."/>
            <person name="Ma J."/>
        </authorList>
    </citation>
    <scope>NUCLEOTIDE SEQUENCE [LARGE SCALE GENOMIC DNA]</scope>
    <source>
        <strain evidence="3">ZS-22-S1</strain>
    </source>
</reference>
<comment type="caution">
    <text evidence="2">The sequence shown here is derived from an EMBL/GenBank/DDBJ whole genome shotgun (WGS) entry which is preliminary data.</text>
</comment>